<comment type="similarity">
    <text evidence="2">Belongs to the binding-protein-dependent transport system permease family. FecCD subfamily.</text>
</comment>
<protein>
    <submittedName>
        <fullName evidence="9">ABC transporter permease</fullName>
    </submittedName>
</protein>
<accession>A0A0A0BN35</accession>
<evidence type="ECO:0000256" key="4">
    <source>
        <dbReference type="ARBA" id="ARBA00022475"/>
    </source>
</evidence>
<feature type="transmembrane region" description="Helical" evidence="8">
    <location>
        <begin position="304"/>
        <end position="325"/>
    </location>
</feature>
<comment type="caution">
    <text evidence="9">The sequence shown here is derived from an EMBL/GenBank/DDBJ whole genome shotgun (WGS) entry which is preliminary data.</text>
</comment>
<keyword evidence="5 8" id="KW-0812">Transmembrane</keyword>
<feature type="transmembrane region" description="Helical" evidence="8">
    <location>
        <begin position="228"/>
        <end position="254"/>
    </location>
</feature>
<keyword evidence="3" id="KW-0813">Transport</keyword>
<evidence type="ECO:0000256" key="5">
    <source>
        <dbReference type="ARBA" id="ARBA00022692"/>
    </source>
</evidence>
<evidence type="ECO:0000313" key="9">
    <source>
        <dbReference type="EMBL" id="KGM08484.1"/>
    </source>
</evidence>
<evidence type="ECO:0000256" key="2">
    <source>
        <dbReference type="ARBA" id="ARBA00007935"/>
    </source>
</evidence>
<name>A0A0A0BN35_9CELL</name>
<dbReference type="GO" id="GO:0005886">
    <property type="term" value="C:plasma membrane"/>
    <property type="evidence" value="ECO:0007669"/>
    <property type="project" value="UniProtKB-SubCell"/>
</dbReference>
<sequence length="417" mass="41356">MVLAVGLVLLLLPLAVWQLTQGTSGLGATDVWQWVLGASDDQAGAVVISSRVPRLLAALTAGLALGAAGTVLQSLTRNPLASPDTLAIHSGAHLALSLGALGGLPGAFLGDVVLALLGGLLSAGTVLLLSGTSGAAGTRLVLGGTALAAAMTSVTTAIVILRPMEARGLIAWSAGSLGQNGLGTVRWALPLVLGVLLAVLAQARRLDLLRLGDDQAATLGMNVRRTRVTALVTAVLLAATAVATTGPLGFVGLAAPALVRMLVPWVPGLHRHRALLPVAALAATNLVLVADVGMRALLGAQAAVMVPTGTVTALIGGTVVVVVALRLRSRSLGGAGSALPVDGVGARHRVLVLVLALGVLLAAAVVSLLLGDRMLLLGDVAAWLRGDAGPVVTGVLGTRVPRVVAAVLAGIALAVAG</sequence>
<keyword evidence="6 8" id="KW-1133">Transmembrane helix</keyword>
<dbReference type="GO" id="GO:0022857">
    <property type="term" value="F:transmembrane transporter activity"/>
    <property type="evidence" value="ECO:0007669"/>
    <property type="project" value="InterPro"/>
</dbReference>
<feature type="transmembrane region" description="Helical" evidence="8">
    <location>
        <begin position="350"/>
        <end position="370"/>
    </location>
</feature>
<feature type="non-terminal residue" evidence="9">
    <location>
        <position position="417"/>
    </location>
</feature>
<dbReference type="Proteomes" id="UP000054314">
    <property type="component" value="Unassembled WGS sequence"/>
</dbReference>
<feature type="transmembrane region" description="Helical" evidence="8">
    <location>
        <begin position="112"/>
        <end position="129"/>
    </location>
</feature>
<feature type="transmembrane region" description="Helical" evidence="8">
    <location>
        <begin position="141"/>
        <end position="161"/>
    </location>
</feature>
<dbReference type="Pfam" id="PF01032">
    <property type="entry name" value="FecCD"/>
    <property type="match status" value="1"/>
</dbReference>
<dbReference type="PANTHER" id="PTHR30472:SF37">
    <property type="entry name" value="FE(3+) DICITRATE TRANSPORT SYSTEM PERMEASE PROTEIN FECD-RELATED"/>
    <property type="match status" value="1"/>
</dbReference>
<evidence type="ECO:0000256" key="7">
    <source>
        <dbReference type="ARBA" id="ARBA00023136"/>
    </source>
</evidence>
<evidence type="ECO:0000256" key="1">
    <source>
        <dbReference type="ARBA" id="ARBA00004651"/>
    </source>
</evidence>
<keyword evidence="7 8" id="KW-0472">Membrane</keyword>
<keyword evidence="4" id="KW-1003">Cell membrane</keyword>
<evidence type="ECO:0000256" key="8">
    <source>
        <dbReference type="SAM" id="Phobius"/>
    </source>
</evidence>
<gene>
    <name evidence="9" type="ORF">N869_10140</name>
</gene>
<dbReference type="AlphaFoldDB" id="A0A0A0BN35"/>
<dbReference type="InterPro" id="IPR037294">
    <property type="entry name" value="ABC_BtuC-like"/>
</dbReference>
<dbReference type="Gene3D" id="1.10.3470.10">
    <property type="entry name" value="ABC transporter involved in vitamin B12 uptake, BtuC"/>
    <property type="match status" value="2"/>
</dbReference>
<evidence type="ECO:0000256" key="3">
    <source>
        <dbReference type="ARBA" id="ARBA00022448"/>
    </source>
</evidence>
<dbReference type="EMBL" id="AXCZ01000315">
    <property type="protein sequence ID" value="KGM08484.1"/>
    <property type="molecule type" value="Genomic_DNA"/>
</dbReference>
<organism evidence="9 10">
    <name type="scientific">Cellulomonas bogoriensis 69B4 = DSM 16987</name>
    <dbReference type="NCBI Taxonomy" id="1386082"/>
    <lineage>
        <taxon>Bacteria</taxon>
        <taxon>Bacillati</taxon>
        <taxon>Actinomycetota</taxon>
        <taxon>Actinomycetes</taxon>
        <taxon>Micrococcales</taxon>
        <taxon>Cellulomonadaceae</taxon>
        <taxon>Cellulomonas</taxon>
    </lineage>
</organism>
<proteinExistence type="inferred from homology"/>
<feature type="transmembrane region" description="Helical" evidence="8">
    <location>
        <begin position="181"/>
        <end position="201"/>
    </location>
</feature>
<dbReference type="PANTHER" id="PTHR30472">
    <property type="entry name" value="FERRIC ENTEROBACTIN TRANSPORT SYSTEM PERMEASE PROTEIN"/>
    <property type="match status" value="1"/>
</dbReference>
<keyword evidence="10" id="KW-1185">Reference proteome</keyword>
<dbReference type="GO" id="GO:0033214">
    <property type="term" value="P:siderophore-iron import into cell"/>
    <property type="evidence" value="ECO:0007669"/>
    <property type="project" value="TreeGrafter"/>
</dbReference>
<dbReference type="InterPro" id="IPR000522">
    <property type="entry name" value="ABC_transptr_permease_BtuC"/>
</dbReference>
<evidence type="ECO:0000313" key="10">
    <source>
        <dbReference type="Proteomes" id="UP000054314"/>
    </source>
</evidence>
<comment type="subcellular location">
    <subcellularLocation>
        <location evidence="1">Cell membrane</location>
        <topology evidence="1">Multi-pass membrane protein</topology>
    </subcellularLocation>
</comment>
<reference evidence="9 10" key="1">
    <citation type="submission" date="2013-08" db="EMBL/GenBank/DDBJ databases">
        <title>Genome sequencing of Cellulomonas bogoriensis 69B4.</title>
        <authorList>
            <person name="Chen F."/>
            <person name="Li Y."/>
            <person name="Wang G."/>
        </authorList>
    </citation>
    <scope>NUCLEOTIDE SEQUENCE [LARGE SCALE GENOMIC DNA]</scope>
    <source>
        <strain evidence="9 10">69B4</strain>
    </source>
</reference>
<feature type="transmembrane region" description="Helical" evidence="8">
    <location>
        <begin position="274"/>
        <end position="292"/>
    </location>
</feature>
<dbReference type="SUPFAM" id="SSF81345">
    <property type="entry name" value="ABC transporter involved in vitamin B12 uptake, BtuC"/>
    <property type="match status" value="1"/>
</dbReference>
<evidence type="ECO:0000256" key="6">
    <source>
        <dbReference type="ARBA" id="ARBA00022989"/>
    </source>
</evidence>